<dbReference type="GO" id="GO:0016829">
    <property type="term" value="F:lyase activity"/>
    <property type="evidence" value="ECO:0007669"/>
    <property type="project" value="UniProtKB-KW"/>
</dbReference>
<evidence type="ECO:0000256" key="1">
    <source>
        <dbReference type="ARBA" id="ARBA00022723"/>
    </source>
</evidence>
<dbReference type="InterPro" id="IPR002762">
    <property type="entry name" value="CbiX-like"/>
</dbReference>
<evidence type="ECO:0000313" key="4">
    <source>
        <dbReference type="Proteomes" id="UP000483078"/>
    </source>
</evidence>
<dbReference type="Gene3D" id="3.40.50.1400">
    <property type="match status" value="2"/>
</dbReference>
<accession>A0A7C9LKR3</accession>
<dbReference type="Pfam" id="PF01903">
    <property type="entry name" value="CbiX"/>
    <property type="match status" value="1"/>
</dbReference>
<dbReference type="PANTHER" id="PTHR33542">
    <property type="entry name" value="SIROHYDROCHLORIN FERROCHELATASE, CHLOROPLASTIC"/>
    <property type="match status" value="1"/>
</dbReference>
<gene>
    <name evidence="3" type="ORF">FH759_05820</name>
</gene>
<sequence>MSDTQLRSPSAPHPDAIIVAHGAPSDPAPQEAALRALASHVADQLPGWRVRGATLAAEGALESALEGMRAPFVYPFFMAEGWFTGTNLPKRLTEAGVKDAQQLRPYGTDPDLPAVMARTARRGAQQAGINTADAVLLIAAHGSGVSRRSADSTHEMVAHLSRTSGFARVVAGFIEEPPYLAQVARDTGQAVCLPFFALRAGHVLYDIPSALREAGFTGPTLPPIGASDETPAMIASALRRAREGGDAGAA</sequence>
<dbReference type="EMBL" id="VENJ01000006">
    <property type="protein sequence ID" value="MTJ04199.1"/>
    <property type="molecule type" value="Genomic_DNA"/>
</dbReference>
<name>A0A7C9LKR3_9RHOB</name>
<dbReference type="CDD" id="cd03416">
    <property type="entry name" value="CbiX_SirB_N"/>
    <property type="match status" value="1"/>
</dbReference>
<evidence type="ECO:0000256" key="2">
    <source>
        <dbReference type="ARBA" id="ARBA00023239"/>
    </source>
</evidence>
<comment type="caution">
    <text evidence="3">The sequence shown here is derived from an EMBL/GenBank/DDBJ whole genome shotgun (WGS) entry which is preliminary data.</text>
</comment>
<dbReference type="InterPro" id="IPR050963">
    <property type="entry name" value="Sirohydro_Cobaltochel/CbiX"/>
</dbReference>
<dbReference type="GO" id="GO:0046872">
    <property type="term" value="F:metal ion binding"/>
    <property type="evidence" value="ECO:0007669"/>
    <property type="project" value="UniProtKB-KW"/>
</dbReference>
<proteinExistence type="predicted"/>
<reference evidence="3 4" key="1">
    <citation type="submission" date="2019-06" db="EMBL/GenBank/DDBJ databases">
        <title>Enrichment of Autotrophic Halophilic Microorganisms from Red Sea Brine Pool Using Microbial Electrosynthesis System.</title>
        <authorList>
            <person name="Alqahtani M.F."/>
            <person name="Bajracharya S."/>
            <person name="Katuri K.P."/>
            <person name="Ali M."/>
            <person name="Saikaly P.E."/>
        </authorList>
    </citation>
    <scope>NUCLEOTIDE SEQUENCE [LARGE SCALE GENOMIC DNA]</scope>
    <source>
        <strain evidence="3">MES6</strain>
    </source>
</reference>
<dbReference type="RefSeq" id="WP_273248787.1">
    <property type="nucleotide sequence ID" value="NZ_VENJ01000006.1"/>
</dbReference>
<dbReference type="PANTHER" id="PTHR33542:SF3">
    <property type="entry name" value="SIROHYDROCHLORIN FERROCHELATASE, CHLOROPLASTIC"/>
    <property type="match status" value="1"/>
</dbReference>
<keyword evidence="2" id="KW-0456">Lyase</keyword>
<dbReference type="SUPFAM" id="SSF53800">
    <property type="entry name" value="Chelatase"/>
    <property type="match status" value="1"/>
</dbReference>
<organism evidence="3 4">
    <name type="scientific">Sediminimonas qiaohouensis</name>
    <dbReference type="NCBI Taxonomy" id="552061"/>
    <lineage>
        <taxon>Bacteria</taxon>
        <taxon>Pseudomonadati</taxon>
        <taxon>Pseudomonadota</taxon>
        <taxon>Alphaproteobacteria</taxon>
        <taxon>Rhodobacterales</taxon>
        <taxon>Roseobacteraceae</taxon>
        <taxon>Sediminimonas</taxon>
    </lineage>
</organism>
<dbReference type="Proteomes" id="UP000483078">
    <property type="component" value="Unassembled WGS sequence"/>
</dbReference>
<keyword evidence="1" id="KW-0479">Metal-binding</keyword>
<dbReference type="AlphaFoldDB" id="A0A7C9LKR3"/>
<evidence type="ECO:0000313" key="3">
    <source>
        <dbReference type="EMBL" id="MTJ04199.1"/>
    </source>
</evidence>
<protein>
    <submittedName>
        <fullName evidence="3">Cobalamin biosynthesis protein CbiX</fullName>
    </submittedName>
</protein>